<comment type="caution">
    <text evidence="2">The sequence shown here is derived from an EMBL/GenBank/DDBJ whole genome shotgun (WGS) entry which is preliminary data.</text>
</comment>
<dbReference type="AlphaFoldDB" id="A0A9W8B6E0"/>
<evidence type="ECO:0000256" key="1">
    <source>
        <dbReference type="SAM" id="MobiDB-lite"/>
    </source>
</evidence>
<reference evidence="2" key="1">
    <citation type="submission" date="2022-07" db="EMBL/GenBank/DDBJ databases">
        <title>Phylogenomic reconstructions and comparative analyses of Kickxellomycotina fungi.</title>
        <authorList>
            <person name="Reynolds N.K."/>
            <person name="Stajich J.E."/>
            <person name="Barry K."/>
            <person name="Grigoriev I.V."/>
            <person name="Crous P."/>
            <person name="Smith M.E."/>
        </authorList>
    </citation>
    <scope>NUCLEOTIDE SEQUENCE</scope>
    <source>
        <strain evidence="2">IMI 214461</strain>
    </source>
</reference>
<sequence length="123" mass="13797">MVAQRDQLRRRFKEWANDIDYTAKRMRCITDNALVNQSTRLEQILSDGKTRIDGIVGDQSRIRDQLASFVSILSNAQSQIFGDLNDHMPFADSSKPCTDALPPAAAPSATHLKRRQTRDGSHA</sequence>
<dbReference type="Proteomes" id="UP001150907">
    <property type="component" value="Unassembled WGS sequence"/>
</dbReference>
<dbReference type="OrthoDB" id="5579849at2759"/>
<protein>
    <submittedName>
        <fullName evidence="2">Uncharacterized protein</fullName>
    </submittedName>
</protein>
<dbReference type="EMBL" id="JANBQF010001748">
    <property type="protein sequence ID" value="KAJ1996588.1"/>
    <property type="molecule type" value="Genomic_DNA"/>
</dbReference>
<feature type="region of interest" description="Disordered" evidence="1">
    <location>
        <begin position="92"/>
        <end position="123"/>
    </location>
</feature>
<gene>
    <name evidence="2" type="ORF">H4R26_006138</name>
</gene>
<accession>A0A9W8B6E0</accession>
<keyword evidence="3" id="KW-1185">Reference proteome</keyword>
<name>A0A9W8B6E0_9FUNG</name>
<organism evidence="2 3">
    <name type="scientific">Coemansia thaxteri</name>
    <dbReference type="NCBI Taxonomy" id="2663907"/>
    <lineage>
        <taxon>Eukaryota</taxon>
        <taxon>Fungi</taxon>
        <taxon>Fungi incertae sedis</taxon>
        <taxon>Zoopagomycota</taxon>
        <taxon>Kickxellomycotina</taxon>
        <taxon>Kickxellomycetes</taxon>
        <taxon>Kickxellales</taxon>
        <taxon>Kickxellaceae</taxon>
        <taxon>Coemansia</taxon>
    </lineage>
</organism>
<evidence type="ECO:0000313" key="3">
    <source>
        <dbReference type="Proteomes" id="UP001150907"/>
    </source>
</evidence>
<evidence type="ECO:0000313" key="2">
    <source>
        <dbReference type="EMBL" id="KAJ1996588.1"/>
    </source>
</evidence>
<proteinExistence type="predicted"/>